<evidence type="ECO:0000313" key="3">
    <source>
        <dbReference type="Proteomes" id="UP000236664"/>
    </source>
</evidence>
<protein>
    <recommendedName>
        <fullName evidence="4">Fungal calcium binding protein domain-containing protein</fullName>
    </recommendedName>
</protein>
<sequence length="127" mass="13213">MKASIILTTLLTTAAWAGTLPAKRQNAANEAALQQAREESAKAIEGGQGRGRLLLDEQNCSEACKRCRINAVTTAVAEVFACGTAAVAVDVLTAGVATFLEAAGFALCEAAVVTTLNEKEETCLQQK</sequence>
<dbReference type="Proteomes" id="UP000236664">
    <property type="component" value="Unassembled WGS sequence"/>
</dbReference>
<feature type="chain" id="PRO_5014380700" description="Fungal calcium binding protein domain-containing protein" evidence="1">
    <location>
        <begin position="18"/>
        <end position="127"/>
    </location>
</feature>
<evidence type="ECO:0000313" key="2">
    <source>
        <dbReference type="EMBL" id="PNP84179.1"/>
    </source>
</evidence>
<proteinExistence type="predicted"/>
<feature type="signal peptide" evidence="1">
    <location>
        <begin position="1"/>
        <end position="17"/>
    </location>
</feature>
<keyword evidence="3" id="KW-1185">Reference proteome</keyword>
<comment type="caution">
    <text evidence="2">The sequence shown here is derived from an EMBL/GenBank/DDBJ whole genome shotgun (WGS) entry which is preliminary data.</text>
</comment>
<dbReference type="OrthoDB" id="5212124at2759"/>
<evidence type="ECO:0008006" key="4">
    <source>
        <dbReference type="Google" id="ProtNLM"/>
    </source>
</evidence>
<dbReference type="EMBL" id="MTQA01000047">
    <property type="protein sequence ID" value="PNP84179.1"/>
    <property type="molecule type" value="Genomic_DNA"/>
</dbReference>
<accession>A0A2K0WPH2</accession>
<reference evidence="2 3" key="1">
    <citation type="submission" date="2017-06" db="EMBL/GenBank/DDBJ databases">
        <title>Genome of Fusarium nygamai isolate CS10214.</title>
        <authorList>
            <person name="Gardiner D.M."/>
            <person name="Obanor F."/>
            <person name="Kazan K."/>
        </authorList>
    </citation>
    <scope>NUCLEOTIDE SEQUENCE [LARGE SCALE GENOMIC DNA]</scope>
    <source>
        <strain evidence="2 3">CS10214</strain>
    </source>
</reference>
<evidence type="ECO:0000256" key="1">
    <source>
        <dbReference type="SAM" id="SignalP"/>
    </source>
</evidence>
<keyword evidence="1" id="KW-0732">Signal</keyword>
<organism evidence="2 3">
    <name type="scientific">Gibberella nygamai</name>
    <name type="common">Bean root rot disease fungus</name>
    <name type="synonym">Fusarium nygamai</name>
    <dbReference type="NCBI Taxonomy" id="42673"/>
    <lineage>
        <taxon>Eukaryota</taxon>
        <taxon>Fungi</taxon>
        <taxon>Dikarya</taxon>
        <taxon>Ascomycota</taxon>
        <taxon>Pezizomycotina</taxon>
        <taxon>Sordariomycetes</taxon>
        <taxon>Hypocreomycetidae</taxon>
        <taxon>Hypocreales</taxon>
        <taxon>Nectriaceae</taxon>
        <taxon>Fusarium</taxon>
        <taxon>Fusarium fujikuroi species complex</taxon>
    </lineage>
</organism>
<name>A0A2K0WPH2_GIBNY</name>
<dbReference type="AlphaFoldDB" id="A0A2K0WPH2"/>
<gene>
    <name evidence="2" type="ORF">FNYG_02867</name>
</gene>